<dbReference type="InterPro" id="IPR013783">
    <property type="entry name" value="Ig-like_fold"/>
</dbReference>
<dbReference type="InterPro" id="IPR007110">
    <property type="entry name" value="Ig-like_dom"/>
</dbReference>
<feature type="region of interest" description="Disordered" evidence="13">
    <location>
        <begin position="1181"/>
        <end position="1229"/>
    </location>
</feature>
<evidence type="ECO:0000256" key="5">
    <source>
        <dbReference type="ARBA" id="ARBA00022729"/>
    </source>
</evidence>
<protein>
    <submittedName>
        <fullName evidence="18">Neuroglian isoform X1</fullName>
    </submittedName>
</protein>
<dbReference type="PROSITE" id="PS50853">
    <property type="entry name" value="FN3"/>
    <property type="match status" value="5"/>
</dbReference>
<dbReference type="SMART" id="SM00409">
    <property type="entry name" value="IG"/>
    <property type="match status" value="6"/>
</dbReference>
<keyword evidence="11" id="KW-0325">Glycoprotein</keyword>
<dbReference type="CDD" id="cd00063">
    <property type="entry name" value="FN3"/>
    <property type="match status" value="5"/>
</dbReference>
<evidence type="ECO:0000259" key="15">
    <source>
        <dbReference type="PROSITE" id="PS50835"/>
    </source>
</evidence>
<dbReference type="SUPFAM" id="SSF48726">
    <property type="entry name" value="Immunoglobulin"/>
    <property type="match status" value="6"/>
</dbReference>
<sequence length="1269" mass="142052">MSGRKTNNRYSSILITMKSKIGCYFFLFVIYYYSNCCNAREVPSPPLIVKQPPTDEVLFQVEQGENDKPFYIECEAEGEPAPKYYWIKNGKKFNWQAYDDRISQQTGRGTLSIAKPSDVDIGQYQCFAENQYGIATSNSVFMRKAELNSFKNTPPISLTGREGEPFNLTCQPPDGWPKPVVHWIIMYTNGGFKTINSSRMTLDPEGNLWFSNLTMSDNTDNFMYACAATSPTKHEYKYGNRVLLNVVSAGVSASLNRVPPKLQYVTRKNEVGYRGKRVELFCIFGGTPLPQTVWSKDGKILRSTDRVTQGNYGKSLIIKIVDFDDAGTYTCEVSNGVGESQSYSIHLKVYAVPYFIEEPKVITAAEDETAEFKCIAGGVPEPEIKWIFNGQPIERAPPNDRLKIQPGRLIIERLVKNDTGNYGCNATNSLGYVYKDVYVNVQALSPEITEAPRDTYAVDNQSINMTCKVVGAPRPTIKWIHNGKELTGGRFKVQESGDLLISDVQFDDRGNYTCYAENKIDKASASARLFVKAHTYITDGPTDYEVESGTSATFRCNAATDESLELEIVWLKNGQPIDFEAEPRFVKSYDYSLTITKTIELDSGTYTCLARTELDEASAQAQLIVQAVPNAPGDIQVECHKLDATIRWSPKGDNRARILHYIIQYNTSFTADSWEIAYDNVPAVDTTYTVPMSPWANYTFRVIAVNKIGRSLPSPHSEMCSTPPEVPHKNPDNVVGEGDRPDNLVISWTPMPQIEHNAPGFKYRVYYKRDIAGKDYEPPQEITNWRQNKLEIPNQPSFQQYRIKVLAVNDEGEANVSPQDVIGYSGESEPELAPQNFSVLNVQSPTNALLSWIPVPLESVKGHFKGYKIRTWSDQSPIRNEIQVQGGTAKALVNNFVPNTKNYAQVYVYNGKYNGPPSETLSFHTPEGVPGEMDSLEALPLGSSAFLLKWEKPERPNGNLTGYNIYYAEVDNNMKVGRPIPRTPHIEDPNKLRAKLAGLNADTKYRIYISAKTRAGESKMYFIEANTKARGSHKPGQPNFDWEPIQNGKTSSVRIHWKPSEDGKPGSHFYVKYKKRGETQYLRTPPEKSEDYQDVPGLETGEAYEFIVTSVDGDFETDSESQEVYADDIKITPKDPVATAGWFIGMMLAIVFLLLVLIIVCIVKRNRGGKYAVHEREQANGRHDYPDEGGFHEYSQPLDNKSHGRASMSSEPKIGPESDTDSMAEYGDGDTGRFTEDGSFIGQYVPSNMKQIGAVGAPGTHSNAMATYV</sequence>
<dbReference type="CDD" id="cd00096">
    <property type="entry name" value="Ig"/>
    <property type="match status" value="1"/>
</dbReference>
<feature type="domain" description="Fibronectin type-III" evidence="16">
    <location>
        <begin position="929"/>
        <end position="1032"/>
    </location>
</feature>
<evidence type="ECO:0000256" key="4">
    <source>
        <dbReference type="ARBA" id="ARBA00022692"/>
    </source>
</evidence>
<evidence type="ECO:0000256" key="7">
    <source>
        <dbReference type="ARBA" id="ARBA00022889"/>
    </source>
</evidence>
<dbReference type="Pfam" id="PF07679">
    <property type="entry name" value="I-set"/>
    <property type="match status" value="4"/>
</dbReference>
<dbReference type="PANTHER" id="PTHR44170">
    <property type="entry name" value="PROTEIN SIDEKICK"/>
    <property type="match status" value="1"/>
</dbReference>
<comment type="subcellular location">
    <subcellularLocation>
        <location evidence="1">Cell membrane</location>
    </subcellularLocation>
    <subcellularLocation>
        <location evidence="2">Membrane</location>
        <topology evidence="2">Single-pass type I membrane protein</topology>
    </subcellularLocation>
</comment>
<keyword evidence="5" id="KW-0732">Signal</keyword>
<evidence type="ECO:0000256" key="1">
    <source>
        <dbReference type="ARBA" id="ARBA00004236"/>
    </source>
</evidence>
<evidence type="ECO:0000256" key="3">
    <source>
        <dbReference type="ARBA" id="ARBA00022475"/>
    </source>
</evidence>
<evidence type="ECO:0000256" key="6">
    <source>
        <dbReference type="ARBA" id="ARBA00022737"/>
    </source>
</evidence>
<dbReference type="Pfam" id="PF00041">
    <property type="entry name" value="fn3"/>
    <property type="match status" value="4"/>
</dbReference>
<evidence type="ECO:0000259" key="16">
    <source>
        <dbReference type="PROSITE" id="PS50853"/>
    </source>
</evidence>
<dbReference type="FunFam" id="2.60.40.10:FF:000028">
    <property type="entry name" value="Neuronal cell adhesion molecule"/>
    <property type="match status" value="1"/>
</dbReference>
<dbReference type="SMART" id="SM00060">
    <property type="entry name" value="FN3"/>
    <property type="match status" value="5"/>
</dbReference>
<feature type="domain" description="Ig-like" evidence="15">
    <location>
        <begin position="446"/>
        <end position="530"/>
    </location>
</feature>
<feature type="domain" description="Ig-like" evidence="15">
    <location>
        <begin position="353"/>
        <end position="440"/>
    </location>
</feature>
<keyword evidence="9 14" id="KW-0472">Membrane</keyword>
<dbReference type="SUPFAM" id="SSF49265">
    <property type="entry name" value="Fibronectin type III"/>
    <property type="match status" value="3"/>
</dbReference>
<feature type="domain" description="Fibronectin type-III" evidence="16">
    <location>
        <begin position="833"/>
        <end position="928"/>
    </location>
</feature>
<dbReference type="FunFam" id="2.60.40.10:FF:001687">
    <property type="entry name" value="Neuroglian, isoform E"/>
    <property type="match status" value="1"/>
</dbReference>
<dbReference type="InterPro" id="IPR036179">
    <property type="entry name" value="Ig-like_dom_sf"/>
</dbReference>
<evidence type="ECO:0000313" key="18">
    <source>
        <dbReference type="RefSeq" id="XP_030756281.1"/>
    </source>
</evidence>
<dbReference type="InterPro" id="IPR036116">
    <property type="entry name" value="FN3_sf"/>
</dbReference>
<evidence type="ECO:0000256" key="12">
    <source>
        <dbReference type="ARBA" id="ARBA00023319"/>
    </source>
</evidence>
<dbReference type="PANTHER" id="PTHR44170:SF6">
    <property type="entry name" value="CONTACTIN"/>
    <property type="match status" value="1"/>
</dbReference>
<organism evidence="17 18">
    <name type="scientific">Sitophilus oryzae</name>
    <name type="common">Rice weevil</name>
    <name type="synonym">Curculio oryzae</name>
    <dbReference type="NCBI Taxonomy" id="7048"/>
    <lineage>
        <taxon>Eukaryota</taxon>
        <taxon>Metazoa</taxon>
        <taxon>Ecdysozoa</taxon>
        <taxon>Arthropoda</taxon>
        <taxon>Hexapoda</taxon>
        <taxon>Insecta</taxon>
        <taxon>Pterygota</taxon>
        <taxon>Neoptera</taxon>
        <taxon>Endopterygota</taxon>
        <taxon>Coleoptera</taxon>
        <taxon>Polyphaga</taxon>
        <taxon>Cucujiformia</taxon>
        <taxon>Curculionidae</taxon>
        <taxon>Dryophthorinae</taxon>
        <taxon>Sitophilus</taxon>
    </lineage>
</organism>
<feature type="domain" description="Ig-like" evidence="15">
    <location>
        <begin position="260"/>
        <end position="344"/>
    </location>
</feature>
<feature type="domain" description="Ig-like" evidence="15">
    <location>
        <begin position="535"/>
        <end position="626"/>
    </location>
</feature>
<dbReference type="GO" id="GO:0030154">
    <property type="term" value="P:cell differentiation"/>
    <property type="evidence" value="ECO:0007669"/>
    <property type="project" value="UniProtKB-ARBA"/>
</dbReference>
<evidence type="ECO:0000256" key="8">
    <source>
        <dbReference type="ARBA" id="ARBA00022989"/>
    </source>
</evidence>
<dbReference type="InParanoid" id="A0A6J2XYZ7"/>
<dbReference type="Proteomes" id="UP000504635">
    <property type="component" value="Unplaced"/>
</dbReference>
<dbReference type="RefSeq" id="XP_030756281.1">
    <property type="nucleotide sequence ID" value="XM_030900421.1"/>
</dbReference>
<dbReference type="PROSITE" id="PS50835">
    <property type="entry name" value="IG_LIKE"/>
    <property type="match status" value="6"/>
</dbReference>
<evidence type="ECO:0000256" key="14">
    <source>
        <dbReference type="SAM" id="Phobius"/>
    </source>
</evidence>
<keyword evidence="7" id="KW-0130">Cell adhesion</keyword>
<dbReference type="GO" id="GO:0009653">
    <property type="term" value="P:anatomical structure morphogenesis"/>
    <property type="evidence" value="ECO:0007669"/>
    <property type="project" value="UniProtKB-ARBA"/>
</dbReference>
<dbReference type="Gene3D" id="2.60.40.10">
    <property type="entry name" value="Immunoglobulins"/>
    <property type="match status" value="11"/>
</dbReference>
<dbReference type="Pfam" id="PF13882">
    <property type="entry name" value="Bravo_FIGEY"/>
    <property type="match status" value="1"/>
</dbReference>
<dbReference type="FunFam" id="2.60.40.10:FF:001718">
    <property type="entry name" value="Neuroglian, isoform D"/>
    <property type="match status" value="1"/>
</dbReference>
<dbReference type="FunFam" id="2.60.40.10:FF:000004">
    <property type="entry name" value="DCC isoform 1"/>
    <property type="match status" value="1"/>
</dbReference>
<name>A0A6J2XYZ7_SITOR</name>
<dbReference type="OrthoDB" id="6244967at2759"/>
<dbReference type="SMART" id="SM00408">
    <property type="entry name" value="IGc2"/>
    <property type="match status" value="6"/>
</dbReference>
<dbReference type="InterPro" id="IPR003961">
    <property type="entry name" value="FN3_dom"/>
</dbReference>
<dbReference type="Pfam" id="PF13927">
    <property type="entry name" value="Ig_3"/>
    <property type="match status" value="1"/>
</dbReference>
<proteinExistence type="predicted"/>
<dbReference type="FunFam" id="2.60.40.10:FF:000005">
    <property type="entry name" value="Neuronal cell adhesion molecule"/>
    <property type="match status" value="1"/>
</dbReference>
<dbReference type="InterPro" id="IPR013098">
    <property type="entry name" value="Ig_I-set"/>
</dbReference>
<dbReference type="KEGG" id="soy:115882375"/>
<dbReference type="InterPro" id="IPR003598">
    <property type="entry name" value="Ig_sub2"/>
</dbReference>
<evidence type="ECO:0000313" key="17">
    <source>
        <dbReference type="Proteomes" id="UP000504635"/>
    </source>
</evidence>
<feature type="domain" description="Fibronectin type-III" evidence="16">
    <location>
        <begin position="631"/>
        <end position="725"/>
    </location>
</feature>
<dbReference type="GeneID" id="115882375"/>
<keyword evidence="6" id="KW-0677">Repeat</keyword>
<evidence type="ECO:0000256" key="13">
    <source>
        <dbReference type="SAM" id="MobiDB-lite"/>
    </source>
</evidence>
<dbReference type="GO" id="GO:0098609">
    <property type="term" value="P:cell-cell adhesion"/>
    <property type="evidence" value="ECO:0007669"/>
    <property type="project" value="UniProtKB-ARBA"/>
</dbReference>
<feature type="domain" description="Fibronectin type-III" evidence="16">
    <location>
        <begin position="1034"/>
        <end position="1135"/>
    </location>
</feature>
<dbReference type="GO" id="GO:0005886">
    <property type="term" value="C:plasma membrane"/>
    <property type="evidence" value="ECO:0007669"/>
    <property type="project" value="UniProtKB-SubCell"/>
</dbReference>
<feature type="transmembrane region" description="Helical" evidence="14">
    <location>
        <begin position="12"/>
        <end position="33"/>
    </location>
</feature>
<feature type="domain" description="Ig-like" evidence="15">
    <location>
        <begin position="162"/>
        <end position="230"/>
    </location>
</feature>
<accession>A0A6J2XYZ7</accession>
<keyword evidence="4 14" id="KW-0812">Transmembrane</keyword>
<keyword evidence="12" id="KW-0393">Immunoglobulin domain</keyword>
<dbReference type="AlphaFoldDB" id="A0A6J2XYZ7"/>
<gene>
    <name evidence="18" type="primary">LOC115882375</name>
</gene>
<keyword evidence="3" id="KW-1003">Cell membrane</keyword>
<feature type="compositionally biased region" description="Basic and acidic residues" evidence="13">
    <location>
        <begin position="1181"/>
        <end position="1191"/>
    </location>
</feature>
<reference evidence="18" key="1">
    <citation type="submission" date="2025-08" db="UniProtKB">
        <authorList>
            <consortium name="RefSeq"/>
        </authorList>
    </citation>
    <scope>IDENTIFICATION</scope>
    <source>
        <tissue evidence="18">Gonads</tissue>
    </source>
</reference>
<dbReference type="FunFam" id="2.60.40.10:FF:000032">
    <property type="entry name" value="palladin isoform X1"/>
    <property type="match status" value="1"/>
</dbReference>
<evidence type="ECO:0000256" key="9">
    <source>
        <dbReference type="ARBA" id="ARBA00023136"/>
    </source>
</evidence>
<keyword evidence="10" id="KW-1015">Disulfide bond</keyword>
<evidence type="ECO:0000256" key="2">
    <source>
        <dbReference type="ARBA" id="ARBA00004479"/>
    </source>
</evidence>
<feature type="transmembrane region" description="Helical" evidence="14">
    <location>
        <begin position="1140"/>
        <end position="1163"/>
    </location>
</feature>
<feature type="domain" description="Fibronectin type-III" evidence="16">
    <location>
        <begin position="727"/>
        <end position="828"/>
    </location>
</feature>
<dbReference type="InterPro" id="IPR003599">
    <property type="entry name" value="Ig_sub"/>
</dbReference>
<evidence type="ECO:0000256" key="11">
    <source>
        <dbReference type="ARBA" id="ARBA00023180"/>
    </source>
</evidence>
<evidence type="ECO:0000256" key="10">
    <source>
        <dbReference type="ARBA" id="ARBA00023157"/>
    </source>
</evidence>
<dbReference type="FunFam" id="2.60.40.10:FF:001928">
    <property type="entry name" value="neuroglian isoform X2"/>
    <property type="match status" value="1"/>
</dbReference>
<dbReference type="InterPro" id="IPR026966">
    <property type="entry name" value="Neurofascin/L1/NrCAM_C"/>
</dbReference>
<feature type="domain" description="Ig-like" evidence="15">
    <location>
        <begin position="46"/>
        <end position="148"/>
    </location>
</feature>
<dbReference type="FunFam" id="2.60.40.10:FF:000035">
    <property type="entry name" value="Contactin 1"/>
    <property type="match status" value="1"/>
</dbReference>
<dbReference type="FunFam" id="2.60.40.10:FF:000052">
    <property type="entry name" value="Contactin 1"/>
    <property type="match status" value="1"/>
</dbReference>
<keyword evidence="8 14" id="KW-1133">Transmembrane helix</keyword>
<keyword evidence="17" id="KW-1185">Reference proteome</keyword>
<dbReference type="FunCoup" id="A0A6J2XYZ7">
    <property type="interactions" value="404"/>
</dbReference>